<name>A0AAV7HD57_COTGL</name>
<evidence type="ECO:0000256" key="1">
    <source>
        <dbReference type="SAM" id="SignalP"/>
    </source>
</evidence>
<dbReference type="PANTHER" id="PTHR47890:SF1">
    <property type="entry name" value="LD24308P"/>
    <property type="match status" value="1"/>
</dbReference>
<dbReference type="EMBL" id="JAHXZJ010002982">
    <property type="protein sequence ID" value="KAH0534658.1"/>
    <property type="molecule type" value="Genomic_DNA"/>
</dbReference>
<organism evidence="2 3">
    <name type="scientific">Cotesia glomerata</name>
    <name type="common">Lepidopteran parasitic wasp</name>
    <name type="synonym">Apanteles glomeratus</name>
    <dbReference type="NCBI Taxonomy" id="32391"/>
    <lineage>
        <taxon>Eukaryota</taxon>
        <taxon>Metazoa</taxon>
        <taxon>Ecdysozoa</taxon>
        <taxon>Arthropoda</taxon>
        <taxon>Hexapoda</taxon>
        <taxon>Insecta</taxon>
        <taxon>Pterygota</taxon>
        <taxon>Neoptera</taxon>
        <taxon>Endopterygota</taxon>
        <taxon>Hymenoptera</taxon>
        <taxon>Apocrita</taxon>
        <taxon>Ichneumonoidea</taxon>
        <taxon>Braconidae</taxon>
        <taxon>Microgastrinae</taxon>
        <taxon>Cotesia</taxon>
    </lineage>
</organism>
<feature type="signal peptide" evidence="1">
    <location>
        <begin position="1"/>
        <end position="23"/>
    </location>
</feature>
<feature type="chain" id="PRO_5043764880" evidence="1">
    <location>
        <begin position="24"/>
        <end position="682"/>
    </location>
</feature>
<accession>A0AAV7HD57</accession>
<dbReference type="Proteomes" id="UP000826195">
    <property type="component" value="Unassembled WGS sequence"/>
</dbReference>
<evidence type="ECO:0000313" key="2">
    <source>
        <dbReference type="EMBL" id="KAH0534658.1"/>
    </source>
</evidence>
<dbReference type="AlphaFoldDB" id="A0AAV7HD57"/>
<protein>
    <submittedName>
        <fullName evidence="2">Uncharacterized protein</fullName>
    </submittedName>
</protein>
<evidence type="ECO:0000313" key="3">
    <source>
        <dbReference type="Proteomes" id="UP000826195"/>
    </source>
</evidence>
<comment type="caution">
    <text evidence="2">The sequence shown here is derived from an EMBL/GenBank/DDBJ whole genome shotgun (WGS) entry which is preliminary data.</text>
</comment>
<keyword evidence="3" id="KW-1185">Reference proteome</keyword>
<sequence>MKLKFGIIIPLMSLGICLSLTEALEPNITSILTRSREPRSAGAVIAGVKIAYTVMSEVISLVTGMESFIKLIQNDKSDDKFKEDVTKKLNDIYTVCTKIDTVDGKIDKLSRGIGKVVDWLKESKSAEFRDAREIAREFKKKVDLVNKNYKDNFIPIWHKIGSYKQHNVDDRFNKIVDNGVLDTALSEMLSTVEESPRSDSSIFAAMSKYYDTKNGYQFQCERTSPLDRLHIFYAHVIKVFTRGYAILLMTSDYWKWTSDDFLFYHDQQTLAFQNFKETIESVTQHALRDFNSIKDSNYRASYACDSREWKEGETFIRVKNYISVQHTQSNWGDYVNDPIAVAKSKEYDCPYGWAEYKAIPGVDYDTETQVCTGPFSPTLANPYSVEYKELESPWARVWESRRCRLGTTNFFPGICEHDHNSDTELSIRKLSLRVQSCDISKNEVVTDARFHEQDHKIHIKLRCGVLQNGTIDPYTLRWTEDNERFSEIKPREYVVLSSKLKSFNLDDVVVPNGVLVTGAGFKVVDDHFISLVVKGNNINNYNHGNTFGADDLYSAPKSGKPRKGIDLSFIERPPRIMGQTHEMSKAGENYINLTLSKWSDEYNNEAIVPYFDMTPYGPKYGLPSAVTPLGGLGLFYKSLPGYTGFLAFKHLSPMYVYYVDNEETLKSSLKTAEEPNNEWDYR</sequence>
<reference evidence="2 3" key="1">
    <citation type="journal article" date="2021" name="J. Hered.">
        <title>A chromosome-level genome assembly of the parasitoid wasp, Cotesia glomerata (Hymenoptera: Braconidae).</title>
        <authorList>
            <person name="Pinto B.J."/>
            <person name="Weis J.J."/>
            <person name="Gamble T."/>
            <person name="Ode P.J."/>
            <person name="Paul R."/>
            <person name="Zaspel J.M."/>
        </authorList>
    </citation>
    <scope>NUCLEOTIDE SEQUENCE [LARGE SCALE GENOMIC DNA]</scope>
    <source>
        <strain evidence="2">CgM1</strain>
    </source>
</reference>
<gene>
    <name evidence="2" type="ORF">KQX54_006327</name>
</gene>
<keyword evidence="1" id="KW-0732">Signal</keyword>
<dbReference type="PANTHER" id="PTHR47890">
    <property type="entry name" value="LD24308P"/>
    <property type="match status" value="1"/>
</dbReference>
<proteinExistence type="predicted"/>